<sequence>MGEHNRPALIHTPGELNSYTLTLRTYVKCNSHSITWEALRPVNMSPLTLSTNTTSFECEIDSGLVNS</sequence>
<gene>
    <name evidence="1" type="ORF">TCAL_16548</name>
</gene>
<reference evidence="1 2" key="1">
    <citation type="journal article" date="2018" name="Nat. Ecol. Evol.">
        <title>Genomic signatures of mitonuclear coevolution across populations of Tigriopus californicus.</title>
        <authorList>
            <person name="Barreto F.S."/>
            <person name="Watson E.T."/>
            <person name="Lima T.G."/>
            <person name="Willett C.S."/>
            <person name="Edmands S."/>
            <person name="Li W."/>
            <person name="Burton R.S."/>
        </authorList>
    </citation>
    <scope>NUCLEOTIDE SEQUENCE [LARGE SCALE GENOMIC DNA]</scope>
    <source>
        <strain evidence="1 2">San Diego</strain>
    </source>
</reference>
<protein>
    <submittedName>
        <fullName evidence="1">Uncharacterized protein</fullName>
    </submittedName>
</protein>
<dbReference type="EMBL" id="VCGU01000458">
    <property type="protein sequence ID" value="TRY62704.1"/>
    <property type="molecule type" value="Genomic_DNA"/>
</dbReference>
<dbReference type="AlphaFoldDB" id="A0A553NB80"/>
<evidence type="ECO:0000313" key="2">
    <source>
        <dbReference type="Proteomes" id="UP000318571"/>
    </source>
</evidence>
<organism evidence="1 2">
    <name type="scientific">Tigriopus californicus</name>
    <name type="common">Marine copepod</name>
    <dbReference type="NCBI Taxonomy" id="6832"/>
    <lineage>
        <taxon>Eukaryota</taxon>
        <taxon>Metazoa</taxon>
        <taxon>Ecdysozoa</taxon>
        <taxon>Arthropoda</taxon>
        <taxon>Crustacea</taxon>
        <taxon>Multicrustacea</taxon>
        <taxon>Hexanauplia</taxon>
        <taxon>Copepoda</taxon>
        <taxon>Harpacticoida</taxon>
        <taxon>Harpacticidae</taxon>
        <taxon>Tigriopus</taxon>
    </lineage>
</organism>
<dbReference type="Proteomes" id="UP000318571">
    <property type="component" value="Chromosome 10"/>
</dbReference>
<name>A0A553NB80_TIGCA</name>
<keyword evidence="2" id="KW-1185">Reference proteome</keyword>
<comment type="caution">
    <text evidence="1">The sequence shown here is derived from an EMBL/GenBank/DDBJ whole genome shotgun (WGS) entry which is preliminary data.</text>
</comment>
<evidence type="ECO:0000313" key="1">
    <source>
        <dbReference type="EMBL" id="TRY62704.1"/>
    </source>
</evidence>
<proteinExistence type="predicted"/>
<accession>A0A553NB80</accession>